<evidence type="ECO:0000313" key="1">
    <source>
        <dbReference type="EMBL" id="CDW22137.1"/>
    </source>
</evidence>
<dbReference type="EMBL" id="HACA01004776">
    <property type="protein sequence ID" value="CDW22137.1"/>
    <property type="molecule type" value="Transcribed_RNA"/>
</dbReference>
<organism evidence="1">
    <name type="scientific">Lepeophtheirus salmonis</name>
    <name type="common">Salmon louse</name>
    <name type="synonym">Caligus salmonis</name>
    <dbReference type="NCBI Taxonomy" id="72036"/>
    <lineage>
        <taxon>Eukaryota</taxon>
        <taxon>Metazoa</taxon>
        <taxon>Ecdysozoa</taxon>
        <taxon>Arthropoda</taxon>
        <taxon>Crustacea</taxon>
        <taxon>Multicrustacea</taxon>
        <taxon>Hexanauplia</taxon>
        <taxon>Copepoda</taxon>
        <taxon>Siphonostomatoida</taxon>
        <taxon>Caligidae</taxon>
        <taxon>Lepeophtheirus</taxon>
    </lineage>
</organism>
<sequence>MVMRVFISCAVYCYITPFD</sequence>
<reference evidence="1" key="1">
    <citation type="submission" date="2014-05" db="EMBL/GenBank/DDBJ databases">
        <authorList>
            <person name="Chronopoulou M."/>
        </authorList>
    </citation>
    <scope>NUCLEOTIDE SEQUENCE</scope>
    <source>
        <tissue evidence="1">Whole organism</tissue>
    </source>
</reference>
<dbReference type="AlphaFoldDB" id="A0A0K2T984"/>
<accession>A0A0K2T984</accession>
<protein>
    <submittedName>
        <fullName evidence="1">Uncharacterized protein</fullName>
    </submittedName>
</protein>
<proteinExistence type="predicted"/>
<name>A0A0K2T984_LEPSM</name>